<dbReference type="EMBL" id="CP034248">
    <property type="protein sequence ID" value="AZK48540.1"/>
    <property type="molecule type" value="Genomic_DNA"/>
</dbReference>
<organism evidence="2 3">
    <name type="scientific">Paenibacillus lentus</name>
    <dbReference type="NCBI Taxonomy" id="1338368"/>
    <lineage>
        <taxon>Bacteria</taxon>
        <taxon>Bacillati</taxon>
        <taxon>Bacillota</taxon>
        <taxon>Bacilli</taxon>
        <taxon>Bacillales</taxon>
        <taxon>Paenibacillaceae</taxon>
        <taxon>Paenibacillus</taxon>
    </lineage>
</organism>
<proteinExistence type="predicted"/>
<evidence type="ECO:0000313" key="2">
    <source>
        <dbReference type="EMBL" id="AZK48540.1"/>
    </source>
</evidence>
<sequence length="225" mass="26611">MARRYAFGKRRKIEQYFRCLTASCLQDMLQNYYVVYEFGLAERLVRKSVIRSSLQRWSITDAESLKDKIHWLIEDGGRKEYRRRHMHLLALNETARQHYLEALKEENSEKSYAQWDVVAKCLYQIPSGDVSAYGLAWAIMLSRMGVVKGFLSKEEAWNIKMEAAAMLQQTYRSWEEFYIAYLCGSHYYADKPGIYPYIRVSGMLDLLSYSTLLHRKINWDQPLQL</sequence>
<dbReference type="InterPro" id="IPR009677">
    <property type="entry name" value="DUF1266"/>
</dbReference>
<dbReference type="RefSeq" id="WP_125084695.1">
    <property type="nucleotide sequence ID" value="NZ_CP034248.1"/>
</dbReference>
<evidence type="ECO:0000259" key="1">
    <source>
        <dbReference type="Pfam" id="PF06889"/>
    </source>
</evidence>
<gene>
    <name evidence="2" type="ORF">EIM92_22120</name>
</gene>
<evidence type="ECO:0000313" key="3">
    <source>
        <dbReference type="Proteomes" id="UP000273145"/>
    </source>
</evidence>
<accession>A0A3Q8SE05</accession>
<dbReference type="OrthoDB" id="2614428at2"/>
<dbReference type="KEGG" id="plen:EIM92_22120"/>
<dbReference type="Proteomes" id="UP000273145">
    <property type="component" value="Chromosome"/>
</dbReference>
<dbReference type="AlphaFoldDB" id="A0A3Q8SE05"/>
<keyword evidence="3" id="KW-1185">Reference proteome</keyword>
<dbReference type="Pfam" id="PF06889">
    <property type="entry name" value="DUF1266"/>
    <property type="match status" value="1"/>
</dbReference>
<name>A0A3Q8SE05_9BACL</name>
<protein>
    <submittedName>
        <fullName evidence="2">DUF1266 domain-containing protein</fullName>
    </submittedName>
</protein>
<reference evidence="2 3" key="1">
    <citation type="submission" date="2018-11" db="EMBL/GenBank/DDBJ databases">
        <title>Genome sequencing of Paenibacillus lentus DSM25539(T).</title>
        <authorList>
            <person name="Kook J.-K."/>
            <person name="Park S.-N."/>
            <person name="Lim Y.K."/>
        </authorList>
    </citation>
    <scope>NUCLEOTIDE SEQUENCE [LARGE SCALE GENOMIC DNA]</scope>
    <source>
        <strain evidence="2 3">DSM 25539</strain>
    </source>
</reference>
<feature type="domain" description="DUF1266" evidence="1">
    <location>
        <begin position="55"/>
        <end position="192"/>
    </location>
</feature>